<proteinExistence type="predicted"/>
<dbReference type="Proteomes" id="UP000320359">
    <property type="component" value="Unassembled WGS sequence"/>
</dbReference>
<gene>
    <name evidence="1" type="ORF">FM042_03420</name>
</gene>
<dbReference type="AlphaFoldDB" id="A0A552X5Q3"/>
<organism evidence="1 2">
    <name type="scientific">Aliidiomarina halalkaliphila</name>
    <dbReference type="NCBI Taxonomy" id="2593535"/>
    <lineage>
        <taxon>Bacteria</taxon>
        <taxon>Pseudomonadati</taxon>
        <taxon>Pseudomonadota</taxon>
        <taxon>Gammaproteobacteria</taxon>
        <taxon>Alteromonadales</taxon>
        <taxon>Idiomarinaceae</taxon>
        <taxon>Aliidiomarina</taxon>
    </lineage>
</organism>
<dbReference type="EMBL" id="VJWL01000001">
    <property type="protein sequence ID" value="TRW49913.1"/>
    <property type="molecule type" value="Genomic_DNA"/>
</dbReference>
<name>A0A552X5Q3_9GAMM</name>
<dbReference type="OrthoDB" id="1445911at2"/>
<evidence type="ECO:0000313" key="2">
    <source>
        <dbReference type="Proteomes" id="UP000320359"/>
    </source>
</evidence>
<reference evidence="1 2" key="1">
    <citation type="submission" date="2019-07" db="EMBL/GenBank/DDBJ databases">
        <authorList>
            <person name="Yang M."/>
            <person name="Zhao D."/>
            <person name="Xiang H."/>
        </authorList>
    </citation>
    <scope>NUCLEOTIDE SEQUENCE [LARGE SCALE GENOMIC DNA]</scope>
    <source>
        <strain evidence="1 2">IM1326</strain>
    </source>
</reference>
<evidence type="ECO:0000313" key="1">
    <source>
        <dbReference type="EMBL" id="TRW49913.1"/>
    </source>
</evidence>
<dbReference type="RefSeq" id="WP_143234332.1">
    <property type="nucleotide sequence ID" value="NZ_VJWL01000001.1"/>
</dbReference>
<comment type="caution">
    <text evidence="1">The sequence shown here is derived from an EMBL/GenBank/DDBJ whole genome shotgun (WGS) entry which is preliminary data.</text>
</comment>
<accession>A0A552X5Q3</accession>
<keyword evidence="2" id="KW-1185">Reference proteome</keyword>
<sequence length="222" mass="25487">MDEKVKASWERALHPETLKTNIITASIFSMAFEMLKSSIIEKIEGFFTNGFDENGMIVSPEYKEKVLSLNRSPLYASLKWLQDMHAIDDKDLERFEHIKRCRNTLAHEMLTFASSGVDFDVAEAFEEMVGLLRKIEIWWFENLEMAIDPDAYHEGLDLEQVIPGPVWSLQMLIDVALGPEEEARKYYDHFVANADKTLQAHVAGLLFRCASNQPQMRALGEK</sequence>
<protein>
    <submittedName>
        <fullName evidence="1">Uncharacterized protein</fullName>
    </submittedName>
</protein>